<evidence type="ECO:0000259" key="12">
    <source>
        <dbReference type="Pfam" id="PF08172"/>
    </source>
</evidence>
<dbReference type="GeneTree" id="ENSGT00940000163742"/>
<keyword evidence="7" id="KW-0333">Golgi apparatus</keyword>
<evidence type="ECO:0000256" key="3">
    <source>
        <dbReference type="ARBA" id="ARBA00018691"/>
    </source>
</evidence>
<feature type="coiled-coil region" evidence="10">
    <location>
        <begin position="112"/>
        <end position="170"/>
    </location>
</feature>
<sequence>MSVNISSMLQFWRTFGVTQLQRELDQTANELATRQDQSDGSRRRLVEQMKNFKKVSPEEIRKSVAPLLKSFQLEIDALTKRSKICETDFLTLYKKLIELPDPVAALEQAEAYQRKNQRLNDVEMENAKLRETLDEYNKEFAEVKNQEVTIKNLRERIKELERDSSSRTQKVIEEKHETLKKEFAEREKALHDARFQAATKLSEAEQKASVLQSALDASQSELFNLKSKYDEDTAARQAEVEMIISDLDRVNQMYEVASKEVETLKEQQSAVEIPVAYSAIDQSIEALSRSSLEAELSMKEKEVSQLVEDIQHLQSSMAKLRESSAGAIAKLEEEQGEMMKECNDLKAKLTQQADYSELKRELSILKSTDFNSSSNEPKTLEMLLLEKNRGLQSENTSLRAANAQLQDFTKTLENKVTLAEQSCAETQELNKKLEFDLMMIQSPASMARSDADGSPAPSSGMSGELVADAIKNATGPANSDSSLLMIVSSQRERFRIRNNELEAENYNHQQTIQHLHNEMDGIRGDNVKLYEKIKYLQSYPSASTKVPIEDVTSNRYSSQYEETLDPFTSFNRKEKQRKYMNLTPPEKVTLGLGRAILSSKVARNIFFFYMLFMHCLLYIVLYKYAYADDCKRHIAELCYEKFGAQMLPGNAAHPVAAVADAVK</sequence>
<keyword evidence="6 11" id="KW-1133">Transmembrane helix</keyword>
<dbReference type="HOGENOM" id="CLU_016758_0_0_1"/>
<dbReference type="PANTHER" id="PTHR14043:SF2">
    <property type="entry name" value="HOMEOBOX PROTEIN CUT"/>
    <property type="match status" value="1"/>
</dbReference>
<keyword evidence="9 11" id="KW-0472">Membrane</keyword>
<dbReference type="InterPro" id="IPR012955">
    <property type="entry name" value="CASP_C"/>
</dbReference>
<reference evidence="14" key="2">
    <citation type="submission" date="2025-08" db="UniProtKB">
        <authorList>
            <consortium name="Ensembl"/>
        </authorList>
    </citation>
    <scope>IDENTIFICATION</scope>
</reference>
<dbReference type="GO" id="GO:0005634">
    <property type="term" value="C:nucleus"/>
    <property type="evidence" value="ECO:0007669"/>
    <property type="project" value="TreeGrafter"/>
</dbReference>
<dbReference type="Pfam" id="PF08172">
    <property type="entry name" value="CASP_C"/>
    <property type="match status" value="1"/>
</dbReference>
<evidence type="ECO:0000256" key="2">
    <source>
        <dbReference type="ARBA" id="ARBA00006415"/>
    </source>
</evidence>
<feature type="domain" description="Cux N-terminal" evidence="13">
    <location>
        <begin position="4"/>
        <end position="110"/>
    </location>
</feature>
<evidence type="ECO:0000313" key="14">
    <source>
        <dbReference type="Ensembl" id="ENSCSAVP00000011829.1"/>
    </source>
</evidence>
<dbReference type="GO" id="GO:0000981">
    <property type="term" value="F:DNA-binding transcription factor activity, RNA polymerase II-specific"/>
    <property type="evidence" value="ECO:0007669"/>
    <property type="project" value="TreeGrafter"/>
</dbReference>
<keyword evidence="5 11" id="KW-0812">Transmembrane</keyword>
<dbReference type="Pfam" id="PF25398">
    <property type="entry name" value="CUX1_N"/>
    <property type="match status" value="1"/>
</dbReference>
<protein>
    <recommendedName>
        <fullName evidence="3">Protein CASP</fullName>
    </recommendedName>
</protein>
<keyword evidence="4" id="KW-0813">Transport</keyword>
<accession>H2Z2L7</accession>
<evidence type="ECO:0000256" key="8">
    <source>
        <dbReference type="ARBA" id="ARBA00023054"/>
    </source>
</evidence>
<evidence type="ECO:0000256" key="9">
    <source>
        <dbReference type="ARBA" id="ARBA00023136"/>
    </source>
</evidence>
<evidence type="ECO:0000259" key="13">
    <source>
        <dbReference type="Pfam" id="PF25398"/>
    </source>
</evidence>
<comment type="subcellular location">
    <subcellularLocation>
        <location evidence="1">Golgi apparatus membrane</location>
        <topology evidence="1">Single-pass type IV membrane protein</topology>
    </subcellularLocation>
</comment>
<keyword evidence="15" id="KW-1185">Reference proteome</keyword>
<comment type="similarity">
    <text evidence="2">Belongs to the CASP family.</text>
</comment>
<feature type="coiled-coil region" evidence="10">
    <location>
        <begin position="247"/>
        <end position="348"/>
    </location>
</feature>
<dbReference type="InParanoid" id="H2Z2L7"/>
<evidence type="ECO:0000256" key="5">
    <source>
        <dbReference type="ARBA" id="ARBA00022692"/>
    </source>
</evidence>
<dbReference type="GO" id="GO:0006891">
    <property type="term" value="P:intra-Golgi vesicle-mediated transport"/>
    <property type="evidence" value="ECO:0007669"/>
    <property type="project" value="InterPro"/>
</dbReference>
<evidence type="ECO:0000256" key="4">
    <source>
        <dbReference type="ARBA" id="ARBA00022448"/>
    </source>
</evidence>
<evidence type="ECO:0000256" key="11">
    <source>
        <dbReference type="SAM" id="Phobius"/>
    </source>
</evidence>
<evidence type="ECO:0000313" key="15">
    <source>
        <dbReference type="Proteomes" id="UP000007875"/>
    </source>
</evidence>
<dbReference type="PANTHER" id="PTHR14043">
    <property type="entry name" value="CCAAT DISPLACEMENT PROTEIN-RELATED"/>
    <property type="match status" value="1"/>
</dbReference>
<dbReference type="GO" id="GO:0000139">
    <property type="term" value="C:Golgi membrane"/>
    <property type="evidence" value="ECO:0007669"/>
    <property type="project" value="UniProtKB-SubCell"/>
</dbReference>
<dbReference type="Ensembl" id="ENSCSAVT00000011967.1">
    <property type="protein sequence ID" value="ENSCSAVP00000011829.1"/>
    <property type="gene ID" value="ENSCSAVG00000006939.1"/>
</dbReference>
<reference evidence="14" key="3">
    <citation type="submission" date="2025-09" db="UniProtKB">
        <authorList>
            <consortium name="Ensembl"/>
        </authorList>
    </citation>
    <scope>IDENTIFICATION</scope>
</reference>
<keyword evidence="8 10" id="KW-0175">Coiled coil</keyword>
<evidence type="ECO:0000256" key="1">
    <source>
        <dbReference type="ARBA" id="ARBA00004409"/>
    </source>
</evidence>
<feature type="domain" description="CASP C-terminal" evidence="12">
    <location>
        <begin position="411"/>
        <end position="625"/>
    </location>
</feature>
<reference evidence="15" key="1">
    <citation type="submission" date="2003-08" db="EMBL/GenBank/DDBJ databases">
        <authorList>
            <person name="Birren B."/>
            <person name="Nusbaum C."/>
            <person name="Abebe A."/>
            <person name="Abouelleil A."/>
            <person name="Adekoya E."/>
            <person name="Ait-zahra M."/>
            <person name="Allen N."/>
            <person name="Allen T."/>
            <person name="An P."/>
            <person name="Anderson M."/>
            <person name="Anderson S."/>
            <person name="Arachchi H."/>
            <person name="Armbruster J."/>
            <person name="Bachantsang P."/>
            <person name="Baldwin J."/>
            <person name="Barry A."/>
            <person name="Bayul T."/>
            <person name="Blitshsteyn B."/>
            <person name="Bloom T."/>
            <person name="Blye J."/>
            <person name="Boguslavskiy L."/>
            <person name="Borowsky M."/>
            <person name="Boukhgalter B."/>
            <person name="Brunache A."/>
            <person name="Butler J."/>
            <person name="Calixte N."/>
            <person name="Calvo S."/>
            <person name="Camarata J."/>
            <person name="Campo K."/>
            <person name="Chang J."/>
            <person name="Cheshatsang Y."/>
            <person name="Citroen M."/>
            <person name="Collymore A."/>
            <person name="Considine T."/>
            <person name="Cook A."/>
            <person name="Cooke P."/>
            <person name="Corum B."/>
            <person name="Cuomo C."/>
            <person name="David R."/>
            <person name="Dawoe T."/>
            <person name="Degray S."/>
            <person name="Dodge S."/>
            <person name="Dooley K."/>
            <person name="Dorje P."/>
            <person name="Dorjee K."/>
            <person name="Dorris L."/>
            <person name="Duffey N."/>
            <person name="Dupes A."/>
            <person name="Elkins T."/>
            <person name="Engels R."/>
            <person name="Erickson J."/>
            <person name="Farina A."/>
            <person name="Faro S."/>
            <person name="Ferreira P."/>
            <person name="Fischer H."/>
            <person name="Fitzgerald M."/>
            <person name="Foley K."/>
            <person name="Gage D."/>
            <person name="Galagan J."/>
            <person name="Gearin G."/>
            <person name="Gnerre S."/>
            <person name="Gnirke A."/>
            <person name="Goyette A."/>
            <person name="Graham J."/>
            <person name="Grandbois E."/>
            <person name="Gyaltsen K."/>
            <person name="Hafez N."/>
            <person name="Hagopian D."/>
            <person name="Hagos B."/>
            <person name="Hall J."/>
            <person name="Hatcher B."/>
            <person name="Heller A."/>
            <person name="Higgins H."/>
            <person name="Honan T."/>
            <person name="Horn A."/>
            <person name="Houde N."/>
            <person name="Hughes L."/>
            <person name="Hulme W."/>
            <person name="Husby E."/>
            <person name="Iliev I."/>
            <person name="Jaffe D."/>
            <person name="Jones C."/>
            <person name="Kamal M."/>
            <person name="Kamat A."/>
            <person name="Kamvysselis M."/>
            <person name="Karlsson E."/>
            <person name="Kells C."/>
            <person name="Kieu A."/>
            <person name="Kisner P."/>
            <person name="Kodira C."/>
            <person name="Kulbokas E."/>
            <person name="Labutti K."/>
            <person name="Lama D."/>
            <person name="Landers T."/>
            <person name="Leger J."/>
            <person name="Levine S."/>
            <person name="Lewis D."/>
            <person name="Lewis T."/>
            <person name="Lindblad-toh K."/>
            <person name="Liu X."/>
            <person name="Lokyitsang T."/>
            <person name="Lokyitsang Y."/>
            <person name="Lucien O."/>
            <person name="Lui A."/>
            <person name="Ma L.J."/>
            <person name="Mabbitt R."/>
            <person name="Macdonald J."/>
            <person name="Maclean C."/>
            <person name="Major J."/>
            <person name="Manning J."/>
            <person name="Marabella R."/>
            <person name="Maru K."/>
            <person name="Matthews C."/>
            <person name="Mauceli E."/>
            <person name="Mccarthy M."/>
            <person name="Mcdonough S."/>
            <person name="Mcghee T."/>
            <person name="Meldrim J."/>
            <person name="Meneus L."/>
            <person name="Mesirov J."/>
            <person name="Mihalev A."/>
            <person name="Mihova T."/>
            <person name="Mikkelsen T."/>
            <person name="Mlenga V."/>
            <person name="Moru K."/>
            <person name="Mozes J."/>
            <person name="Mulrain L."/>
            <person name="Munson G."/>
            <person name="Naylor J."/>
            <person name="Newes C."/>
            <person name="Nguyen C."/>
            <person name="Nguyen N."/>
            <person name="Nguyen T."/>
            <person name="Nicol R."/>
            <person name="Nielsen C."/>
            <person name="Nizzari M."/>
            <person name="Norbu C."/>
            <person name="Norbu N."/>
            <person name="O'donnell P."/>
            <person name="Okoawo O."/>
            <person name="O'leary S."/>
            <person name="Omotosho B."/>
            <person name="O'neill K."/>
            <person name="Osman S."/>
            <person name="Parker S."/>
            <person name="Perrin D."/>
            <person name="Phunkhang P."/>
            <person name="Piqani B."/>
            <person name="Purcell S."/>
            <person name="Rachupka T."/>
            <person name="Ramasamy U."/>
            <person name="Rameau R."/>
            <person name="Ray V."/>
            <person name="Raymond C."/>
            <person name="Retta R."/>
            <person name="Richardson S."/>
            <person name="Rise C."/>
            <person name="Rodriguez J."/>
            <person name="Rogers J."/>
            <person name="Rogov P."/>
            <person name="Rutman M."/>
            <person name="Schupbach R."/>
            <person name="Seaman C."/>
            <person name="Settipalli S."/>
            <person name="Sharpe T."/>
            <person name="Sheridan J."/>
            <person name="Sherpa N."/>
            <person name="Shi J."/>
            <person name="Smirnov S."/>
            <person name="Smith C."/>
            <person name="Sougnez C."/>
            <person name="Spencer B."/>
            <person name="Stalker J."/>
            <person name="Stange-thomann N."/>
            <person name="Stavropoulos S."/>
            <person name="Stetson K."/>
            <person name="Stone C."/>
            <person name="Stone S."/>
            <person name="Stubbs M."/>
            <person name="Talamas J."/>
            <person name="Tchuinga P."/>
            <person name="Tenzing P."/>
            <person name="Tesfaye S."/>
            <person name="Theodore J."/>
            <person name="Thoulutsang Y."/>
            <person name="Topham K."/>
            <person name="Towey S."/>
            <person name="Tsamla T."/>
            <person name="Tsomo N."/>
            <person name="Vallee D."/>
            <person name="Vassiliev H."/>
            <person name="Venkataraman V."/>
            <person name="Vinson J."/>
            <person name="Vo A."/>
            <person name="Wade C."/>
            <person name="Wang S."/>
            <person name="Wangchuk T."/>
            <person name="Wangdi T."/>
            <person name="Whittaker C."/>
            <person name="Wilkinson J."/>
            <person name="Wu Y."/>
            <person name="Wyman D."/>
            <person name="Yadav S."/>
            <person name="Yang S."/>
            <person name="Yang X."/>
            <person name="Yeager S."/>
            <person name="Yee E."/>
            <person name="Young G."/>
            <person name="Zainoun J."/>
            <person name="Zembeck L."/>
            <person name="Zimmer A."/>
            <person name="Zody M."/>
            <person name="Lander E."/>
        </authorList>
    </citation>
    <scope>NUCLEOTIDE SEQUENCE [LARGE SCALE GENOMIC DNA]</scope>
</reference>
<dbReference type="eggNOG" id="KOG0963">
    <property type="taxonomic scope" value="Eukaryota"/>
</dbReference>
<evidence type="ECO:0000256" key="6">
    <source>
        <dbReference type="ARBA" id="ARBA00022989"/>
    </source>
</evidence>
<dbReference type="GO" id="GO:0000977">
    <property type="term" value="F:RNA polymerase II transcription regulatory region sequence-specific DNA binding"/>
    <property type="evidence" value="ECO:0007669"/>
    <property type="project" value="TreeGrafter"/>
</dbReference>
<evidence type="ECO:0000256" key="7">
    <source>
        <dbReference type="ARBA" id="ARBA00023034"/>
    </source>
</evidence>
<dbReference type="AlphaFoldDB" id="H2Z2L7"/>
<dbReference type="FunCoup" id="H2Z2L7">
    <property type="interactions" value="8"/>
</dbReference>
<proteinExistence type="inferred from homology"/>
<dbReference type="STRING" id="51511.ENSCSAVP00000011829"/>
<name>H2Z2L7_CIOSA</name>
<dbReference type="OMA" id="WQQEGFN"/>
<dbReference type="Proteomes" id="UP000007875">
    <property type="component" value="Unassembled WGS sequence"/>
</dbReference>
<organism evidence="14 15">
    <name type="scientific">Ciona savignyi</name>
    <name type="common">Pacific transparent sea squirt</name>
    <dbReference type="NCBI Taxonomy" id="51511"/>
    <lineage>
        <taxon>Eukaryota</taxon>
        <taxon>Metazoa</taxon>
        <taxon>Chordata</taxon>
        <taxon>Tunicata</taxon>
        <taxon>Ascidiacea</taxon>
        <taxon>Phlebobranchia</taxon>
        <taxon>Cionidae</taxon>
        <taxon>Ciona</taxon>
    </lineage>
</organism>
<dbReference type="InterPro" id="IPR057476">
    <property type="entry name" value="Cux_N"/>
</dbReference>
<evidence type="ECO:0000256" key="10">
    <source>
        <dbReference type="SAM" id="Coils"/>
    </source>
</evidence>
<feature type="transmembrane region" description="Helical" evidence="11">
    <location>
        <begin position="606"/>
        <end position="625"/>
    </location>
</feature>